<keyword evidence="1" id="KW-0812">Transmembrane</keyword>
<dbReference type="EMBL" id="AYSO01000018">
    <property type="protein sequence ID" value="KIE45856.1"/>
    <property type="molecule type" value="Genomic_DNA"/>
</dbReference>
<dbReference type="Proteomes" id="UP000031366">
    <property type="component" value="Unassembled WGS sequence"/>
</dbReference>
<name>A0A0C1R5U3_9CLOT</name>
<keyword evidence="1" id="KW-1133">Transmembrane helix</keyword>
<proteinExistence type="predicted"/>
<reference evidence="2 3" key="1">
    <citation type="journal article" date="2015" name="Infect. Genet. Evol.">
        <title>Genomic sequences of six botulinum neurotoxin-producing strains representing three clostridial species illustrate the mobility and diversity of botulinum neurotoxin genes.</title>
        <authorList>
            <person name="Smith T.J."/>
            <person name="Hill K.K."/>
            <person name="Xie G."/>
            <person name="Foley B.T."/>
            <person name="Williamson C.H."/>
            <person name="Foster J.T."/>
            <person name="Johnson S.L."/>
            <person name="Chertkov O."/>
            <person name="Teshima H."/>
            <person name="Gibbons H.S."/>
            <person name="Johnsky L.A."/>
            <person name="Karavis M.A."/>
            <person name="Smith L.A."/>
        </authorList>
    </citation>
    <scope>NUCLEOTIDE SEQUENCE [LARGE SCALE GENOMIC DNA]</scope>
    <source>
        <strain evidence="2 3">CDC 2741</strain>
    </source>
</reference>
<feature type="transmembrane region" description="Helical" evidence="1">
    <location>
        <begin position="6"/>
        <end position="29"/>
    </location>
</feature>
<evidence type="ECO:0000256" key="1">
    <source>
        <dbReference type="SAM" id="Phobius"/>
    </source>
</evidence>
<keyword evidence="1" id="KW-0472">Membrane</keyword>
<evidence type="ECO:0000313" key="3">
    <source>
        <dbReference type="Proteomes" id="UP000031366"/>
    </source>
</evidence>
<evidence type="ECO:0000313" key="2">
    <source>
        <dbReference type="EMBL" id="KIE45856.1"/>
    </source>
</evidence>
<dbReference type="AlphaFoldDB" id="A0A0C1R5U3"/>
<protein>
    <submittedName>
        <fullName evidence="2">Uncharacterized protein</fullName>
    </submittedName>
</protein>
<comment type="caution">
    <text evidence="2">The sequence shown here is derived from an EMBL/GenBank/DDBJ whole genome shotgun (WGS) entry which is preliminary data.</text>
</comment>
<gene>
    <name evidence="2" type="ORF">U732_2427</name>
</gene>
<dbReference type="RefSeq" id="WP_039634774.1">
    <property type="nucleotide sequence ID" value="NZ_AYSO01000018.1"/>
</dbReference>
<keyword evidence="3" id="KW-1185">Reference proteome</keyword>
<accession>A0A0C1R5U3</accession>
<organism evidence="2 3">
    <name type="scientific">Clostridium argentinense CDC 2741</name>
    <dbReference type="NCBI Taxonomy" id="1418104"/>
    <lineage>
        <taxon>Bacteria</taxon>
        <taxon>Bacillati</taxon>
        <taxon>Bacillota</taxon>
        <taxon>Clostridia</taxon>
        <taxon>Eubacteriales</taxon>
        <taxon>Clostridiaceae</taxon>
        <taxon>Clostridium</taxon>
    </lineage>
</organism>
<sequence length="244" mass="27767">MFSKKIKARISIILCSLMICSIIGTLNLFSKIEDGYKKRLIKEIESLMTEANNVGAEFNCELDLEAQSVKDLTDIGFLLKFGIESQKKVNAQKLEMRQLAHKSTPSEKYIAEEAYKTYEGNTILNIDGFNLSFTYGIGINIRYSFVRNIDEYGLYTQKMYKVLDVNSNINNDNINEENFIIKNFEQKDWYISEMTDSYAQICGAAKYTLEIPGQGLITCAVPFSAKLDFGEGLFLYESNSLIDN</sequence>